<evidence type="ECO:0000313" key="12">
    <source>
        <dbReference type="RefSeq" id="XP_031554220.1"/>
    </source>
</evidence>
<keyword evidence="8" id="KW-0449">Lipoprotein</keyword>
<dbReference type="GO" id="GO:0005109">
    <property type="term" value="F:frizzled binding"/>
    <property type="evidence" value="ECO:0007669"/>
    <property type="project" value="TreeGrafter"/>
</dbReference>
<dbReference type="FunFam" id="3.30.2460.20:FF:000001">
    <property type="entry name" value="Wnt homolog"/>
    <property type="match status" value="1"/>
</dbReference>
<dbReference type="GO" id="GO:0005125">
    <property type="term" value="F:cytokine activity"/>
    <property type="evidence" value="ECO:0007669"/>
    <property type="project" value="TreeGrafter"/>
</dbReference>
<feature type="chain" id="PRO_5028095773" description="Protein Wnt" evidence="10">
    <location>
        <begin position="23"/>
        <end position="354"/>
    </location>
</feature>
<keyword evidence="7" id="KW-1015">Disulfide bond</keyword>
<gene>
    <name evidence="12" type="primary">LOC116291217</name>
</gene>
<evidence type="ECO:0000256" key="3">
    <source>
        <dbReference type="ARBA" id="ARBA00022473"/>
    </source>
</evidence>
<evidence type="ECO:0000256" key="8">
    <source>
        <dbReference type="ARBA" id="ARBA00023288"/>
    </source>
</evidence>
<keyword evidence="6 9" id="KW-0879">Wnt signaling pathway</keyword>
<dbReference type="PANTHER" id="PTHR12027">
    <property type="entry name" value="WNT RELATED"/>
    <property type="match status" value="1"/>
</dbReference>
<name>A0A6P8HNG9_ACTTE</name>
<dbReference type="InParanoid" id="A0A6P8HNG9"/>
<evidence type="ECO:0000256" key="1">
    <source>
        <dbReference type="ARBA" id="ARBA00004498"/>
    </source>
</evidence>
<evidence type="ECO:0000256" key="10">
    <source>
        <dbReference type="SAM" id="SignalP"/>
    </source>
</evidence>
<dbReference type="Gene3D" id="3.30.2460.20">
    <property type="match status" value="1"/>
</dbReference>
<comment type="function">
    <text evidence="9">Ligand for members of the frizzled family of seven transmembrane receptors.</text>
</comment>
<evidence type="ECO:0000256" key="9">
    <source>
        <dbReference type="RuleBase" id="RU003500"/>
    </source>
</evidence>
<evidence type="ECO:0000256" key="6">
    <source>
        <dbReference type="ARBA" id="ARBA00022687"/>
    </source>
</evidence>
<dbReference type="KEGG" id="aten:116291217"/>
<dbReference type="GO" id="GO:0045165">
    <property type="term" value="P:cell fate commitment"/>
    <property type="evidence" value="ECO:0007669"/>
    <property type="project" value="TreeGrafter"/>
</dbReference>
<evidence type="ECO:0000256" key="2">
    <source>
        <dbReference type="ARBA" id="ARBA00005683"/>
    </source>
</evidence>
<keyword evidence="5" id="KW-0272">Extracellular matrix</keyword>
<evidence type="ECO:0000256" key="4">
    <source>
        <dbReference type="ARBA" id="ARBA00022525"/>
    </source>
</evidence>
<keyword evidence="11" id="KW-1185">Reference proteome</keyword>
<keyword evidence="10" id="KW-0732">Signal</keyword>
<dbReference type="PANTHER" id="PTHR12027:SF91">
    <property type="entry name" value="PROTO-ONCOGENE WNT-1"/>
    <property type="match status" value="1"/>
</dbReference>
<dbReference type="Proteomes" id="UP000515163">
    <property type="component" value="Unplaced"/>
</dbReference>
<protein>
    <recommendedName>
        <fullName evidence="9">Protein Wnt</fullName>
    </recommendedName>
</protein>
<dbReference type="AlphaFoldDB" id="A0A6P8HNG9"/>
<feature type="signal peptide" evidence="10">
    <location>
        <begin position="1"/>
        <end position="22"/>
    </location>
</feature>
<dbReference type="InterPro" id="IPR005817">
    <property type="entry name" value="Wnt"/>
</dbReference>
<organism evidence="11 12">
    <name type="scientific">Actinia tenebrosa</name>
    <name type="common">Australian red waratah sea anemone</name>
    <dbReference type="NCBI Taxonomy" id="6105"/>
    <lineage>
        <taxon>Eukaryota</taxon>
        <taxon>Metazoa</taxon>
        <taxon>Cnidaria</taxon>
        <taxon>Anthozoa</taxon>
        <taxon>Hexacorallia</taxon>
        <taxon>Actiniaria</taxon>
        <taxon>Actiniidae</taxon>
        <taxon>Actinia</taxon>
    </lineage>
</organism>
<reference evidence="12" key="1">
    <citation type="submission" date="2025-08" db="UniProtKB">
        <authorList>
            <consortium name="RefSeq"/>
        </authorList>
    </citation>
    <scope>IDENTIFICATION</scope>
    <source>
        <tissue evidence="12">Tentacle</tissue>
    </source>
</reference>
<evidence type="ECO:0000313" key="11">
    <source>
        <dbReference type="Proteomes" id="UP000515163"/>
    </source>
</evidence>
<dbReference type="OrthoDB" id="5945655at2759"/>
<sequence>MITMTILFSFSLFVGLLSQASGWWSLGFDYSSPDHNIQLSPPNQVKALTQRQVRISKRYPELIPYIAAGARKSILECQHQFRARRWNCSAHSPENVFGKILKVACRETSFTYAITSAGVSHSIARACSEGKLSACSCDRRYRGVSKEGWQWGGCSDNIHFADNFSRRFVDAREKARDFRAQINMHNNEAGRAAVRQNMILECKCHGLSEACTVKTCWKRLPDFRHIGDVLKTKFDNASMVEFQQNNNRNDKRKSPAIFVPVKAFLRRPTIHDLVYYEESPNFCRRSPDTGSLGTTGRECNSTSLGTDGCDLMCCERGYTTSVQERIENCLCKFFWCCEVKCEKCKTKRIVNSCL</sequence>
<accession>A0A6P8HNG9</accession>
<dbReference type="SMART" id="SM00097">
    <property type="entry name" value="WNT1"/>
    <property type="match status" value="1"/>
</dbReference>
<dbReference type="GeneID" id="116291217"/>
<dbReference type="RefSeq" id="XP_031554220.1">
    <property type="nucleotide sequence ID" value="XM_031698360.1"/>
</dbReference>
<proteinExistence type="inferred from homology"/>
<keyword evidence="4" id="KW-0964">Secreted</keyword>
<dbReference type="GO" id="GO:0060070">
    <property type="term" value="P:canonical Wnt signaling pathway"/>
    <property type="evidence" value="ECO:0007669"/>
    <property type="project" value="TreeGrafter"/>
</dbReference>
<keyword evidence="3 9" id="KW-0217">Developmental protein</keyword>
<comment type="subcellular location">
    <subcellularLocation>
        <location evidence="1 9">Secreted</location>
        <location evidence="1 9">Extracellular space</location>
        <location evidence="1 9">Extracellular matrix</location>
    </subcellularLocation>
</comment>
<dbReference type="GO" id="GO:0005615">
    <property type="term" value="C:extracellular space"/>
    <property type="evidence" value="ECO:0007669"/>
    <property type="project" value="TreeGrafter"/>
</dbReference>
<evidence type="ECO:0000256" key="7">
    <source>
        <dbReference type="ARBA" id="ARBA00023157"/>
    </source>
</evidence>
<evidence type="ECO:0000256" key="5">
    <source>
        <dbReference type="ARBA" id="ARBA00022530"/>
    </source>
</evidence>
<dbReference type="FunCoup" id="A0A6P8HNG9">
    <property type="interactions" value="376"/>
</dbReference>
<dbReference type="InterPro" id="IPR043158">
    <property type="entry name" value="Wnt_C"/>
</dbReference>
<dbReference type="PRINTS" id="PR01349">
    <property type="entry name" value="WNTPROTEIN"/>
</dbReference>
<comment type="similarity">
    <text evidence="2 9">Belongs to the Wnt family.</text>
</comment>
<dbReference type="Pfam" id="PF00110">
    <property type="entry name" value="wnt"/>
    <property type="match status" value="1"/>
</dbReference>
<dbReference type="GO" id="GO:0030182">
    <property type="term" value="P:neuron differentiation"/>
    <property type="evidence" value="ECO:0007669"/>
    <property type="project" value="TreeGrafter"/>
</dbReference>